<dbReference type="AlphaFoldDB" id="A0A1I0QYX9"/>
<dbReference type="SUPFAM" id="SSF53756">
    <property type="entry name" value="UDP-Glycosyltransferase/glycogen phosphorylase"/>
    <property type="match status" value="1"/>
</dbReference>
<dbReference type="EMBL" id="FOIR01000002">
    <property type="protein sequence ID" value="SEW33131.1"/>
    <property type="molecule type" value="Genomic_DNA"/>
</dbReference>
<dbReference type="Pfam" id="PF13439">
    <property type="entry name" value="Glyco_transf_4"/>
    <property type="match status" value="1"/>
</dbReference>
<evidence type="ECO:0000256" key="2">
    <source>
        <dbReference type="ARBA" id="ARBA00022679"/>
    </source>
</evidence>
<dbReference type="STRING" id="1267423.SAMN05216290_2956"/>
<reference evidence="6" key="1">
    <citation type="submission" date="2016-10" db="EMBL/GenBank/DDBJ databases">
        <authorList>
            <person name="Varghese N."/>
            <person name="Submissions S."/>
        </authorList>
    </citation>
    <scope>NUCLEOTIDE SEQUENCE [LARGE SCALE GENOMIC DNA]</scope>
    <source>
        <strain evidence="6">CGMCC 1.12402</strain>
    </source>
</reference>
<dbReference type="RefSeq" id="WP_222843651.1">
    <property type="nucleotide sequence ID" value="NZ_FOIR01000002.1"/>
</dbReference>
<evidence type="ECO:0000313" key="6">
    <source>
        <dbReference type="Proteomes" id="UP000199437"/>
    </source>
</evidence>
<dbReference type="CDD" id="cd03801">
    <property type="entry name" value="GT4_PimA-like"/>
    <property type="match status" value="1"/>
</dbReference>
<accession>A0A1I0QYX9</accession>
<dbReference type="Gene3D" id="3.40.50.2000">
    <property type="entry name" value="Glycogen Phosphorylase B"/>
    <property type="match status" value="2"/>
</dbReference>
<feature type="domain" description="Glycosyl transferase family 1" evidence="3">
    <location>
        <begin position="180"/>
        <end position="352"/>
    </location>
</feature>
<evidence type="ECO:0000259" key="3">
    <source>
        <dbReference type="Pfam" id="PF00534"/>
    </source>
</evidence>
<dbReference type="GO" id="GO:0016757">
    <property type="term" value="F:glycosyltransferase activity"/>
    <property type="evidence" value="ECO:0007669"/>
    <property type="project" value="UniProtKB-KW"/>
</dbReference>
<protein>
    <submittedName>
        <fullName evidence="5">Glycosyltransferase involved in cell wall bisynthesis</fullName>
    </submittedName>
</protein>
<dbReference type="InterPro" id="IPR001296">
    <property type="entry name" value="Glyco_trans_1"/>
</dbReference>
<feature type="domain" description="Glycosyltransferase subfamily 4-like N-terminal" evidence="4">
    <location>
        <begin position="19"/>
        <end position="173"/>
    </location>
</feature>
<keyword evidence="1" id="KW-0328">Glycosyltransferase</keyword>
<keyword evidence="6" id="KW-1185">Reference proteome</keyword>
<proteinExistence type="predicted"/>
<evidence type="ECO:0000256" key="1">
    <source>
        <dbReference type="ARBA" id="ARBA00022676"/>
    </source>
</evidence>
<dbReference type="PANTHER" id="PTHR12526">
    <property type="entry name" value="GLYCOSYLTRANSFERASE"/>
    <property type="match status" value="1"/>
</dbReference>
<organism evidence="5 6">
    <name type="scientific">Roseivirga pacifica</name>
    <dbReference type="NCBI Taxonomy" id="1267423"/>
    <lineage>
        <taxon>Bacteria</taxon>
        <taxon>Pseudomonadati</taxon>
        <taxon>Bacteroidota</taxon>
        <taxon>Cytophagia</taxon>
        <taxon>Cytophagales</taxon>
        <taxon>Roseivirgaceae</taxon>
        <taxon>Roseivirga</taxon>
    </lineage>
</organism>
<dbReference type="PANTHER" id="PTHR12526:SF629">
    <property type="entry name" value="TEICHURONIC ACID BIOSYNTHESIS GLYCOSYLTRANSFERASE TUAH-RELATED"/>
    <property type="match status" value="1"/>
</dbReference>
<gene>
    <name evidence="5" type="ORF">SAMN05216290_2956</name>
</gene>
<sequence length="373" mass="42615">MRILYISDSSIPSYSANGIHVMKMCQAWGEQGHAVTLLAKKTNACLDNVEDIFSFYGVTKCFEIKFFPSKPFSGSGRVYNLLLPFFSFGNFDLVYTRAIYPAFWYSLFGKPISFEIHEPFDTKSKWLANLFRFIVKREVVKKWVVISSPIKNYLIESFNIPQSEILVAHDGADEVDDSHGVFGLAPNEIHVGYVGSLLKGKGMDLIFELSKVLSNVNFHVVGGTEEQLLDWKNRTLPSQELVFHGFIEHARTVEYLKAFDILIAPYKTEVFVKEESNSNNIAKWMSPLKIFEYMAVQKPIITSDLEVIREVLKNNESAILCNPDNLQEWVNAINLLSSNPLEASKIAENAYRTFTNEFTWSKRAKNILNFIDR</sequence>
<dbReference type="Proteomes" id="UP000199437">
    <property type="component" value="Unassembled WGS sequence"/>
</dbReference>
<dbReference type="Pfam" id="PF00534">
    <property type="entry name" value="Glycos_transf_1"/>
    <property type="match status" value="1"/>
</dbReference>
<dbReference type="GeneID" id="99987640"/>
<evidence type="ECO:0000259" key="4">
    <source>
        <dbReference type="Pfam" id="PF13439"/>
    </source>
</evidence>
<keyword evidence="2 5" id="KW-0808">Transferase</keyword>
<name>A0A1I0QYX9_9BACT</name>
<evidence type="ECO:0000313" key="5">
    <source>
        <dbReference type="EMBL" id="SEW33131.1"/>
    </source>
</evidence>
<dbReference type="InterPro" id="IPR028098">
    <property type="entry name" value="Glyco_trans_4-like_N"/>
</dbReference>